<feature type="non-terminal residue" evidence="1">
    <location>
        <position position="182"/>
    </location>
</feature>
<dbReference type="AlphaFoldDB" id="A0A383EQF8"/>
<evidence type="ECO:0000313" key="1">
    <source>
        <dbReference type="EMBL" id="SVE59172.1"/>
    </source>
</evidence>
<gene>
    <name evidence="1" type="ORF">METZ01_LOCUS512026</name>
</gene>
<reference evidence="1" key="1">
    <citation type="submission" date="2018-05" db="EMBL/GenBank/DDBJ databases">
        <authorList>
            <person name="Lanie J.A."/>
            <person name="Ng W.-L."/>
            <person name="Kazmierczak K.M."/>
            <person name="Andrzejewski T.M."/>
            <person name="Davidsen T.M."/>
            <person name="Wayne K.J."/>
            <person name="Tettelin H."/>
            <person name="Glass J.I."/>
            <person name="Rusch D."/>
            <person name="Podicherti R."/>
            <person name="Tsui H.-C.T."/>
            <person name="Winkler M.E."/>
        </authorList>
    </citation>
    <scope>NUCLEOTIDE SEQUENCE</scope>
</reference>
<protein>
    <recommendedName>
        <fullName evidence="2">Sialidase domain-containing protein</fullName>
    </recommendedName>
</protein>
<dbReference type="Gene3D" id="2.120.10.10">
    <property type="match status" value="1"/>
</dbReference>
<sequence length="182" mass="19673">MAKMKEMSVVAEEACGWPNLTRLSNGEVICVYFNAPSHGLEEGDLVCAVSDDGGLNWKPRGVVAPHPEGGNRMHLAVGLAVNGDLLAFSSGFFVEDEEFTGFAGQWLSRSSDGGRTWDVDEKPSIPEPCVGAIPFGRVIQLSDDRLAYTCYRSQGSGNPSETWIGFSEDDGKTWPSFSTFGE</sequence>
<dbReference type="InterPro" id="IPR036278">
    <property type="entry name" value="Sialidase_sf"/>
</dbReference>
<organism evidence="1">
    <name type="scientific">marine metagenome</name>
    <dbReference type="NCBI Taxonomy" id="408172"/>
    <lineage>
        <taxon>unclassified sequences</taxon>
        <taxon>metagenomes</taxon>
        <taxon>ecological metagenomes</taxon>
    </lineage>
</organism>
<evidence type="ECO:0008006" key="2">
    <source>
        <dbReference type="Google" id="ProtNLM"/>
    </source>
</evidence>
<dbReference type="SUPFAM" id="SSF50939">
    <property type="entry name" value="Sialidases"/>
    <property type="match status" value="1"/>
</dbReference>
<name>A0A383EQF8_9ZZZZ</name>
<dbReference type="EMBL" id="UINC01228026">
    <property type="protein sequence ID" value="SVE59172.1"/>
    <property type="molecule type" value="Genomic_DNA"/>
</dbReference>
<accession>A0A383EQF8</accession>
<proteinExistence type="predicted"/>
<dbReference type="CDD" id="cd15482">
    <property type="entry name" value="Sialidase_non-viral"/>
    <property type="match status" value="1"/>
</dbReference>